<sequence length="287" mass="31406">MRKGFIGIGVMGFPMAGHLSSNGFDVCIFNRSQEKASNWVTQFNGSLCSSPLDMASQCDIIILCVGKDEDVKDVICGENGILKSIKPGTIIIDHTTTSATLSKDMNQILQDKKAYFLDAPISGGQAGAEEGKLSIMVGGDKQAFIKVKDILGAYSKFVKYMGSSGSGQLTKMVNQICIGGLLQALAEGINFSEKAGLNTEDVMEVITKGAAQSWYMENRWSTMLNNEYDHGFAVDWMKKDLDIVEDQAKRIGANIQVTQLVNNFYKEIQELDGGRWDASSLLKRIKD</sequence>
<evidence type="ECO:0000313" key="7">
    <source>
        <dbReference type="Proteomes" id="UP000315782"/>
    </source>
</evidence>
<proteinExistence type="predicted"/>
<dbReference type="InterPro" id="IPR015815">
    <property type="entry name" value="HIBADH-related"/>
</dbReference>
<dbReference type="InterPro" id="IPR006115">
    <property type="entry name" value="6PGDH_NADP-bd"/>
</dbReference>
<feature type="domain" description="3-hydroxyisobutyrate dehydrogenase-like NAD-binding" evidence="5">
    <location>
        <begin position="165"/>
        <end position="283"/>
    </location>
</feature>
<dbReference type="InterPro" id="IPR008927">
    <property type="entry name" value="6-PGluconate_DH-like_C_sf"/>
</dbReference>
<evidence type="ECO:0000256" key="2">
    <source>
        <dbReference type="ARBA" id="ARBA00023027"/>
    </source>
</evidence>
<dbReference type="Pfam" id="PF14833">
    <property type="entry name" value="NAD_binding_11"/>
    <property type="match status" value="1"/>
</dbReference>
<dbReference type="PANTHER" id="PTHR43060">
    <property type="entry name" value="3-HYDROXYISOBUTYRATE DEHYDROGENASE-LIKE 1, MITOCHONDRIAL-RELATED"/>
    <property type="match status" value="1"/>
</dbReference>
<evidence type="ECO:0000256" key="3">
    <source>
        <dbReference type="PIRSR" id="PIRSR000103-1"/>
    </source>
</evidence>
<accession>A0A520MPS5</accession>
<gene>
    <name evidence="6" type="ORF">EVA96_00195</name>
</gene>
<dbReference type="PANTHER" id="PTHR43060:SF15">
    <property type="entry name" value="3-HYDROXYISOBUTYRATE DEHYDROGENASE-LIKE 1, MITOCHONDRIAL-RELATED"/>
    <property type="match status" value="1"/>
</dbReference>
<evidence type="ECO:0000313" key="6">
    <source>
        <dbReference type="EMBL" id="RZO23223.1"/>
    </source>
</evidence>
<dbReference type="Pfam" id="PF03446">
    <property type="entry name" value="NAD_binding_2"/>
    <property type="match status" value="1"/>
</dbReference>
<evidence type="ECO:0000259" key="5">
    <source>
        <dbReference type="Pfam" id="PF14833"/>
    </source>
</evidence>
<keyword evidence="2" id="KW-0520">NAD</keyword>
<dbReference type="SUPFAM" id="SSF48179">
    <property type="entry name" value="6-phosphogluconate dehydrogenase C-terminal domain-like"/>
    <property type="match status" value="1"/>
</dbReference>
<comment type="caution">
    <text evidence="6">The sequence shown here is derived from an EMBL/GenBank/DDBJ whole genome shotgun (WGS) entry which is preliminary data.</text>
</comment>
<dbReference type="AlphaFoldDB" id="A0A520MPS5"/>
<dbReference type="InterPro" id="IPR029154">
    <property type="entry name" value="HIBADH-like_NADP-bd"/>
</dbReference>
<protein>
    <submittedName>
        <fullName evidence="6">NAD(P)-dependent oxidoreductase</fullName>
    </submittedName>
</protein>
<keyword evidence="1" id="KW-0560">Oxidoreductase</keyword>
<dbReference type="Gene3D" id="3.40.50.720">
    <property type="entry name" value="NAD(P)-binding Rossmann-like Domain"/>
    <property type="match status" value="1"/>
</dbReference>
<dbReference type="EMBL" id="SHBI01000001">
    <property type="protein sequence ID" value="RZO23223.1"/>
    <property type="molecule type" value="Genomic_DNA"/>
</dbReference>
<name>A0A520MPS5_9GAMM</name>
<dbReference type="GO" id="GO:0050661">
    <property type="term" value="F:NADP binding"/>
    <property type="evidence" value="ECO:0007669"/>
    <property type="project" value="InterPro"/>
</dbReference>
<dbReference type="Proteomes" id="UP000315782">
    <property type="component" value="Unassembled WGS sequence"/>
</dbReference>
<dbReference type="GO" id="GO:0016491">
    <property type="term" value="F:oxidoreductase activity"/>
    <property type="evidence" value="ECO:0007669"/>
    <property type="project" value="UniProtKB-KW"/>
</dbReference>
<dbReference type="GO" id="GO:0051287">
    <property type="term" value="F:NAD binding"/>
    <property type="evidence" value="ECO:0007669"/>
    <property type="project" value="InterPro"/>
</dbReference>
<dbReference type="SUPFAM" id="SSF51735">
    <property type="entry name" value="NAD(P)-binding Rossmann-fold domains"/>
    <property type="match status" value="1"/>
</dbReference>
<dbReference type="InterPro" id="IPR036291">
    <property type="entry name" value="NAD(P)-bd_dom_sf"/>
</dbReference>
<dbReference type="Gene3D" id="1.10.1040.10">
    <property type="entry name" value="N-(1-d-carboxylethyl)-l-norvaline Dehydrogenase, domain 2"/>
    <property type="match status" value="1"/>
</dbReference>
<evidence type="ECO:0000256" key="1">
    <source>
        <dbReference type="ARBA" id="ARBA00023002"/>
    </source>
</evidence>
<feature type="domain" description="6-phosphogluconate dehydrogenase NADP-binding" evidence="4">
    <location>
        <begin position="4"/>
        <end position="162"/>
    </location>
</feature>
<dbReference type="PIRSF" id="PIRSF000103">
    <property type="entry name" value="HIBADH"/>
    <property type="match status" value="1"/>
</dbReference>
<dbReference type="InterPro" id="IPR013328">
    <property type="entry name" value="6PGD_dom2"/>
</dbReference>
<organism evidence="6 7">
    <name type="scientific">SAR86 cluster bacterium</name>
    <dbReference type="NCBI Taxonomy" id="2030880"/>
    <lineage>
        <taxon>Bacteria</taxon>
        <taxon>Pseudomonadati</taxon>
        <taxon>Pseudomonadota</taxon>
        <taxon>Gammaproteobacteria</taxon>
        <taxon>SAR86 cluster</taxon>
    </lineage>
</organism>
<evidence type="ECO:0000259" key="4">
    <source>
        <dbReference type="Pfam" id="PF03446"/>
    </source>
</evidence>
<feature type="active site" evidence="3">
    <location>
        <position position="171"/>
    </location>
</feature>
<reference evidence="6 7" key="1">
    <citation type="submission" date="2019-02" db="EMBL/GenBank/DDBJ databases">
        <title>Prokaryotic population dynamics and viral predation in marine succession experiment using metagenomics: the confinement effect.</title>
        <authorList>
            <person name="Haro-Moreno J.M."/>
            <person name="Rodriguez-Valera F."/>
            <person name="Lopez-Perez M."/>
        </authorList>
    </citation>
    <scope>NUCLEOTIDE SEQUENCE [LARGE SCALE GENOMIC DNA]</scope>
    <source>
        <strain evidence="6">MED-G163</strain>
    </source>
</reference>